<sequence>MEPRCYLLTIPLELRLQIYDYALEELSDVTITVAERERNTFDSADPAGIVKGLPGEYIPVVKNCFDSDLLKIGKPDVIPLTRLNDLDVGVSIDSGYGSFGLDGKSSTEQPCVPHLTSLSLLLTNRQTHEEFALHIRHPTACHSTLHVTYPYGLIVLQELYPTLLRHCAKVNISGFYDASHSPSWGPTGSTTQRRQISTTSSRNQGPPIPTITLQTHDAATGALTRLTQILLSKTPHPTFQSLSMRIFYPDEQRYGILWECDASPTVVVLRNTAEGNFDMKVWRGRCGNGIETVVLPTKGRHVSTAWRKFNGDRKVEGRAWGCFGDGEVWGQLVGGEGSGWS</sequence>
<feature type="region of interest" description="Disordered" evidence="1">
    <location>
        <begin position="182"/>
        <end position="209"/>
    </location>
</feature>
<name>A0A9P4NJ98_9PEZI</name>
<dbReference type="AlphaFoldDB" id="A0A9P4NJ98"/>
<evidence type="ECO:0000313" key="3">
    <source>
        <dbReference type="Proteomes" id="UP000800235"/>
    </source>
</evidence>
<gene>
    <name evidence="2" type="ORF">EJ08DRAFT_701323</name>
</gene>
<protein>
    <submittedName>
        <fullName evidence="2">Uncharacterized protein</fullName>
    </submittedName>
</protein>
<feature type="compositionally biased region" description="Low complexity" evidence="1">
    <location>
        <begin position="189"/>
        <end position="204"/>
    </location>
</feature>
<comment type="caution">
    <text evidence="2">The sequence shown here is derived from an EMBL/GenBank/DDBJ whole genome shotgun (WGS) entry which is preliminary data.</text>
</comment>
<proteinExistence type="predicted"/>
<evidence type="ECO:0000256" key="1">
    <source>
        <dbReference type="SAM" id="MobiDB-lite"/>
    </source>
</evidence>
<accession>A0A9P4NJ98</accession>
<organism evidence="2 3">
    <name type="scientific">Tothia fuscella</name>
    <dbReference type="NCBI Taxonomy" id="1048955"/>
    <lineage>
        <taxon>Eukaryota</taxon>
        <taxon>Fungi</taxon>
        <taxon>Dikarya</taxon>
        <taxon>Ascomycota</taxon>
        <taxon>Pezizomycotina</taxon>
        <taxon>Dothideomycetes</taxon>
        <taxon>Pleosporomycetidae</taxon>
        <taxon>Venturiales</taxon>
        <taxon>Cylindrosympodiaceae</taxon>
        <taxon>Tothia</taxon>
    </lineage>
</organism>
<keyword evidence="3" id="KW-1185">Reference proteome</keyword>
<evidence type="ECO:0000313" key="2">
    <source>
        <dbReference type="EMBL" id="KAF2423198.1"/>
    </source>
</evidence>
<dbReference type="EMBL" id="MU007084">
    <property type="protein sequence ID" value="KAF2423198.1"/>
    <property type="molecule type" value="Genomic_DNA"/>
</dbReference>
<dbReference type="OrthoDB" id="3899662at2759"/>
<reference evidence="2" key="1">
    <citation type="journal article" date="2020" name="Stud. Mycol.">
        <title>101 Dothideomycetes genomes: a test case for predicting lifestyles and emergence of pathogens.</title>
        <authorList>
            <person name="Haridas S."/>
            <person name="Albert R."/>
            <person name="Binder M."/>
            <person name="Bloem J."/>
            <person name="Labutti K."/>
            <person name="Salamov A."/>
            <person name="Andreopoulos B."/>
            <person name="Baker S."/>
            <person name="Barry K."/>
            <person name="Bills G."/>
            <person name="Bluhm B."/>
            <person name="Cannon C."/>
            <person name="Castanera R."/>
            <person name="Culley D."/>
            <person name="Daum C."/>
            <person name="Ezra D."/>
            <person name="Gonzalez J."/>
            <person name="Henrissat B."/>
            <person name="Kuo A."/>
            <person name="Liang C."/>
            <person name="Lipzen A."/>
            <person name="Lutzoni F."/>
            <person name="Magnuson J."/>
            <person name="Mondo S."/>
            <person name="Nolan M."/>
            <person name="Ohm R."/>
            <person name="Pangilinan J."/>
            <person name="Park H.-J."/>
            <person name="Ramirez L."/>
            <person name="Alfaro M."/>
            <person name="Sun H."/>
            <person name="Tritt A."/>
            <person name="Yoshinaga Y."/>
            <person name="Zwiers L.-H."/>
            <person name="Turgeon B."/>
            <person name="Goodwin S."/>
            <person name="Spatafora J."/>
            <person name="Crous P."/>
            <person name="Grigoriev I."/>
        </authorList>
    </citation>
    <scope>NUCLEOTIDE SEQUENCE</scope>
    <source>
        <strain evidence="2">CBS 130266</strain>
    </source>
</reference>
<dbReference type="Proteomes" id="UP000800235">
    <property type="component" value="Unassembled WGS sequence"/>
</dbReference>